<comment type="caution">
    <text evidence="2">The sequence shown here is derived from an EMBL/GenBank/DDBJ whole genome shotgun (WGS) entry which is preliminary data.</text>
</comment>
<dbReference type="Proteomes" id="UP000299102">
    <property type="component" value="Unassembled WGS sequence"/>
</dbReference>
<dbReference type="EMBL" id="BGZK01000278">
    <property type="protein sequence ID" value="GBP33723.1"/>
    <property type="molecule type" value="Genomic_DNA"/>
</dbReference>
<keyword evidence="3" id="KW-1185">Reference proteome</keyword>
<sequence length="112" mass="12504">MGDTWNRLEEANTQHRLDAIQGSEEPKMEPARGVIEGGTTIYIESETTGRKRERNWYQISSGVGVGRILSEDYDVSDRDCLPLLANGPDVRSRRNPGPFDTAEYSSGEARIC</sequence>
<evidence type="ECO:0000313" key="2">
    <source>
        <dbReference type="EMBL" id="GBP33723.1"/>
    </source>
</evidence>
<organism evidence="2 3">
    <name type="scientific">Eumeta variegata</name>
    <name type="common">Bagworm moth</name>
    <name type="synonym">Eumeta japonica</name>
    <dbReference type="NCBI Taxonomy" id="151549"/>
    <lineage>
        <taxon>Eukaryota</taxon>
        <taxon>Metazoa</taxon>
        <taxon>Ecdysozoa</taxon>
        <taxon>Arthropoda</taxon>
        <taxon>Hexapoda</taxon>
        <taxon>Insecta</taxon>
        <taxon>Pterygota</taxon>
        <taxon>Neoptera</taxon>
        <taxon>Endopterygota</taxon>
        <taxon>Lepidoptera</taxon>
        <taxon>Glossata</taxon>
        <taxon>Ditrysia</taxon>
        <taxon>Tineoidea</taxon>
        <taxon>Psychidae</taxon>
        <taxon>Oiketicinae</taxon>
        <taxon>Eumeta</taxon>
    </lineage>
</organism>
<feature type="region of interest" description="Disordered" evidence="1">
    <location>
        <begin position="92"/>
        <end position="112"/>
    </location>
</feature>
<protein>
    <submittedName>
        <fullName evidence="2">Uncharacterized protein</fullName>
    </submittedName>
</protein>
<evidence type="ECO:0000313" key="3">
    <source>
        <dbReference type="Proteomes" id="UP000299102"/>
    </source>
</evidence>
<reference evidence="2 3" key="1">
    <citation type="journal article" date="2019" name="Commun. Biol.">
        <title>The bagworm genome reveals a unique fibroin gene that provides high tensile strength.</title>
        <authorList>
            <person name="Kono N."/>
            <person name="Nakamura H."/>
            <person name="Ohtoshi R."/>
            <person name="Tomita M."/>
            <person name="Numata K."/>
            <person name="Arakawa K."/>
        </authorList>
    </citation>
    <scope>NUCLEOTIDE SEQUENCE [LARGE SCALE GENOMIC DNA]</scope>
</reference>
<feature type="region of interest" description="Disordered" evidence="1">
    <location>
        <begin position="1"/>
        <end position="30"/>
    </location>
</feature>
<accession>A0A4C1V4I2</accession>
<evidence type="ECO:0000256" key="1">
    <source>
        <dbReference type="SAM" id="MobiDB-lite"/>
    </source>
</evidence>
<gene>
    <name evidence="2" type="ORF">EVAR_17050_1</name>
</gene>
<dbReference type="AlphaFoldDB" id="A0A4C1V4I2"/>
<name>A0A4C1V4I2_EUMVA</name>
<proteinExistence type="predicted"/>